<feature type="compositionally biased region" description="Pro residues" evidence="1">
    <location>
        <begin position="217"/>
        <end position="226"/>
    </location>
</feature>
<evidence type="ECO:0000313" key="3">
    <source>
        <dbReference type="Proteomes" id="UP000199341"/>
    </source>
</evidence>
<feature type="compositionally biased region" description="Basic residues" evidence="1">
    <location>
        <begin position="142"/>
        <end position="152"/>
    </location>
</feature>
<feature type="compositionally biased region" description="Basic and acidic residues" evidence="1">
    <location>
        <begin position="167"/>
        <end position="194"/>
    </location>
</feature>
<name>A0A1H0B1J1_9ACTN</name>
<feature type="compositionally biased region" description="Low complexity" evidence="1">
    <location>
        <begin position="205"/>
        <end position="216"/>
    </location>
</feature>
<reference evidence="2 3" key="1">
    <citation type="submission" date="2016-10" db="EMBL/GenBank/DDBJ databases">
        <authorList>
            <person name="de Groot N.N."/>
        </authorList>
    </citation>
    <scope>NUCLEOTIDE SEQUENCE [LARGE SCALE GENOMIC DNA]</scope>
    <source>
        <strain evidence="2 3">CGMCC 4.2022</strain>
    </source>
</reference>
<sequence>MQGHGLGAGSRHSAATGTNRDPATGARAHAPPRHQSADPMREGGPPRAPLVTRGRARCPRKPRAPCRRGLKESAHGQEASAHRVPGRDRGLTSTTPGTARRMDPVTSRPFGVRRRRGPTLAEGPRPARPKARPTSADPRGHLDHRRRRRRPIPPRTRGQPTRHPERHRAQDQRGHDTEQRPPSVRLDRRPDPPPHRGKPPTPRNQPRTAAITTPRTPRTPRPPQPPRKPEEAWPRPNTRPACSRPVHAQHPQARRQAQPRTARNDTRSSPNRPCADSGAQRKPGPGQPAGHPRLGPCLPPWPPR</sequence>
<keyword evidence="3" id="KW-1185">Reference proteome</keyword>
<feature type="region of interest" description="Disordered" evidence="1">
    <location>
        <begin position="1"/>
        <end position="304"/>
    </location>
</feature>
<protein>
    <submittedName>
        <fullName evidence="2">Uncharacterized protein</fullName>
    </submittedName>
</protein>
<evidence type="ECO:0000256" key="1">
    <source>
        <dbReference type="SAM" id="MobiDB-lite"/>
    </source>
</evidence>
<feature type="compositionally biased region" description="Low complexity" evidence="1">
    <location>
        <begin position="248"/>
        <end position="261"/>
    </location>
</feature>
<dbReference type="Proteomes" id="UP000199341">
    <property type="component" value="Unassembled WGS sequence"/>
</dbReference>
<organism evidence="2 3">
    <name type="scientific">Actinacidiphila guanduensis</name>
    <dbReference type="NCBI Taxonomy" id="310781"/>
    <lineage>
        <taxon>Bacteria</taxon>
        <taxon>Bacillati</taxon>
        <taxon>Actinomycetota</taxon>
        <taxon>Actinomycetes</taxon>
        <taxon>Kitasatosporales</taxon>
        <taxon>Streptomycetaceae</taxon>
        <taxon>Actinacidiphila</taxon>
    </lineage>
</organism>
<feature type="compositionally biased region" description="Basic residues" evidence="1">
    <location>
        <begin position="54"/>
        <end position="68"/>
    </location>
</feature>
<accession>A0A1H0B1J1</accession>
<proteinExistence type="predicted"/>
<gene>
    <name evidence="2" type="ORF">SAMN05216259_10412</name>
</gene>
<dbReference type="EMBL" id="FNIE01000004">
    <property type="protein sequence ID" value="SDN39524.1"/>
    <property type="molecule type" value="Genomic_DNA"/>
</dbReference>
<dbReference type="AlphaFoldDB" id="A0A1H0B1J1"/>
<evidence type="ECO:0000313" key="2">
    <source>
        <dbReference type="EMBL" id="SDN39524.1"/>
    </source>
</evidence>